<dbReference type="PANTHER" id="PTHR42923:SF47">
    <property type="entry name" value="BLR3003 PROTEIN"/>
    <property type="match status" value="1"/>
</dbReference>
<evidence type="ECO:0000313" key="4">
    <source>
        <dbReference type="Proteomes" id="UP000663444"/>
    </source>
</evidence>
<dbReference type="EMBL" id="CP064781">
    <property type="protein sequence ID" value="QRJ65751.1"/>
    <property type="molecule type" value="Genomic_DNA"/>
</dbReference>
<dbReference type="SUPFAM" id="SSF51905">
    <property type="entry name" value="FAD/NAD(P)-binding domain"/>
    <property type="match status" value="1"/>
</dbReference>
<protein>
    <submittedName>
        <fullName evidence="3">FAD-dependent oxidoreductase</fullName>
    </submittedName>
</protein>
<evidence type="ECO:0000256" key="1">
    <source>
        <dbReference type="SAM" id="MobiDB-lite"/>
    </source>
</evidence>
<dbReference type="KEGG" id="ares:IWH25_14355"/>
<dbReference type="PANTHER" id="PTHR42923">
    <property type="entry name" value="PROTOPORPHYRINOGEN OXIDASE"/>
    <property type="match status" value="1"/>
</dbReference>
<feature type="domain" description="Amine oxidase" evidence="2">
    <location>
        <begin position="45"/>
        <end position="455"/>
    </location>
</feature>
<name>A0A974Y5Y6_9RHOO</name>
<gene>
    <name evidence="3" type="ORF">IWH25_14355</name>
</gene>
<reference evidence="3" key="1">
    <citation type="submission" date="2020-11" db="EMBL/GenBank/DDBJ databases">
        <title>Azospira restricta DSM 18626 genome sequence.</title>
        <authorList>
            <person name="Moe W.M."/>
        </authorList>
    </citation>
    <scope>NUCLEOTIDE SEQUENCE</scope>
    <source>
        <strain evidence="3">DSM 18626</strain>
    </source>
</reference>
<dbReference type="InterPro" id="IPR002937">
    <property type="entry name" value="Amino_oxidase"/>
</dbReference>
<sequence>MRSRPPPRRWPFLGRPKGASFGARPGERPEVSGFGQVAVIGAGWAGLACAVELAAAGRPVVVFEASRRLGGRARSVELDGRLVDNGQHLLVGAYAETLRLIGRTGADPAQLFWRLPLRLDYPGAFRLRLPELPPPWHLAAGLLAAESASLRDKLSAALFMQRLKLDGFRLRRDTTVAAWLDAHRQHGAIRRFLWEPLCLAALNTAPQRASAQIFANVLRDSLGGPRGATDLLLQRSDLGRIFPEHAAHYLTEKGSEIRCAHRVRDLQRQGNGWQVDGRQVDQVVLAVAPQHVPALLVSRPAHEPLLRQIADYDYEPIATVYLAYPEAVRLPFPMLGLTGPLGQWVFDRSSQGGPAGLLAFVLSAEGGWETLTDDELAATLHAELCAALGPLPPPRWQRSIRERRATFRCRPDLPRPGCETAERGLWLAGDYTCSEYPATIEGAVRSGVAAARAVLAGK</sequence>
<evidence type="ECO:0000259" key="2">
    <source>
        <dbReference type="Pfam" id="PF01593"/>
    </source>
</evidence>
<keyword evidence="4" id="KW-1185">Reference proteome</keyword>
<dbReference type="Proteomes" id="UP000663444">
    <property type="component" value="Chromosome"/>
</dbReference>
<dbReference type="NCBIfam" id="TIGR03467">
    <property type="entry name" value="HpnE"/>
    <property type="match status" value="1"/>
</dbReference>
<dbReference type="Pfam" id="PF01593">
    <property type="entry name" value="Amino_oxidase"/>
    <property type="match status" value="1"/>
</dbReference>
<dbReference type="InterPro" id="IPR050464">
    <property type="entry name" value="Zeta_carotene_desat/Oxidored"/>
</dbReference>
<dbReference type="Gene3D" id="3.50.50.60">
    <property type="entry name" value="FAD/NAD(P)-binding domain"/>
    <property type="match status" value="1"/>
</dbReference>
<proteinExistence type="predicted"/>
<evidence type="ECO:0000313" key="3">
    <source>
        <dbReference type="EMBL" id="QRJ65751.1"/>
    </source>
</evidence>
<dbReference type="PRINTS" id="PR00419">
    <property type="entry name" value="ADXRDTASE"/>
</dbReference>
<dbReference type="GO" id="GO:0016491">
    <property type="term" value="F:oxidoreductase activity"/>
    <property type="evidence" value="ECO:0007669"/>
    <property type="project" value="InterPro"/>
</dbReference>
<dbReference type="InterPro" id="IPR017830">
    <property type="entry name" value="SQase_HpnE"/>
</dbReference>
<organism evidence="3 4">
    <name type="scientific">Azospira restricta</name>
    <dbReference type="NCBI Taxonomy" id="404405"/>
    <lineage>
        <taxon>Bacteria</taxon>
        <taxon>Pseudomonadati</taxon>
        <taxon>Pseudomonadota</taxon>
        <taxon>Betaproteobacteria</taxon>
        <taxon>Rhodocyclales</taxon>
        <taxon>Rhodocyclaceae</taxon>
        <taxon>Azospira</taxon>
    </lineage>
</organism>
<dbReference type="InterPro" id="IPR036188">
    <property type="entry name" value="FAD/NAD-bd_sf"/>
</dbReference>
<accession>A0A974Y5Y6</accession>
<dbReference type="AlphaFoldDB" id="A0A974Y5Y6"/>
<feature type="region of interest" description="Disordered" evidence="1">
    <location>
        <begin position="1"/>
        <end position="27"/>
    </location>
</feature>